<accession>A0A1A8Q4J8</accession>
<keyword evidence="5" id="KW-0862">Zinc</keyword>
<keyword evidence="2" id="KW-0479">Metal-binding</keyword>
<dbReference type="InterPro" id="IPR013087">
    <property type="entry name" value="Znf_C2H2_type"/>
</dbReference>
<keyword evidence="4 7" id="KW-0863">Zinc-finger</keyword>
<dbReference type="EMBL" id="HAEG01010933">
    <property type="protein sequence ID" value="SBR88421.1"/>
    <property type="molecule type" value="Transcribed_RNA"/>
</dbReference>
<dbReference type="SUPFAM" id="SSF57667">
    <property type="entry name" value="beta-beta-alpha zinc fingers"/>
    <property type="match status" value="1"/>
</dbReference>
<protein>
    <recommendedName>
        <fullName evidence="9">C2H2-type domain-containing protein</fullName>
    </recommendedName>
</protein>
<dbReference type="PROSITE" id="PS50157">
    <property type="entry name" value="ZINC_FINGER_C2H2_2"/>
    <property type="match status" value="1"/>
</dbReference>
<evidence type="ECO:0000313" key="10">
    <source>
        <dbReference type="EMBL" id="SBR88421.1"/>
    </source>
</evidence>
<organism evidence="10">
    <name type="scientific">Nothobranchius pienaari</name>
    <dbReference type="NCBI Taxonomy" id="704102"/>
    <lineage>
        <taxon>Eukaryota</taxon>
        <taxon>Metazoa</taxon>
        <taxon>Chordata</taxon>
        <taxon>Craniata</taxon>
        <taxon>Vertebrata</taxon>
        <taxon>Euteleostomi</taxon>
        <taxon>Actinopterygii</taxon>
        <taxon>Neopterygii</taxon>
        <taxon>Teleostei</taxon>
        <taxon>Neoteleostei</taxon>
        <taxon>Acanthomorphata</taxon>
        <taxon>Ovalentaria</taxon>
        <taxon>Atherinomorphae</taxon>
        <taxon>Cyprinodontiformes</taxon>
        <taxon>Nothobranchiidae</taxon>
        <taxon>Nothobranchius</taxon>
    </lineage>
</organism>
<evidence type="ECO:0000256" key="5">
    <source>
        <dbReference type="ARBA" id="ARBA00022833"/>
    </source>
</evidence>
<feature type="compositionally biased region" description="Polar residues" evidence="8">
    <location>
        <begin position="1"/>
        <end position="16"/>
    </location>
</feature>
<dbReference type="PROSITE" id="PS00028">
    <property type="entry name" value="ZINC_FINGER_C2H2_1"/>
    <property type="match status" value="1"/>
</dbReference>
<dbReference type="AlphaFoldDB" id="A0A1A8Q4J8"/>
<comment type="subcellular location">
    <subcellularLocation>
        <location evidence="1">Nucleus</location>
    </subcellularLocation>
</comment>
<gene>
    <name evidence="10" type="primary">Nfu_g_1_025156</name>
</gene>
<feature type="non-terminal residue" evidence="10">
    <location>
        <position position="72"/>
    </location>
</feature>
<evidence type="ECO:0000256" key="8">
    <source>
        <dbReference type="SAM" id="MobiDB-lite"/>
    </source>
</evidence>
<feature type="domain" description="C2H2-type" evidence="9">
    <location>
        <begin position="42"/>
        <end position="69"/>
    </location>
</feature>
<evidence type="ECO:0000256" key="2">
    <source>
        <dbReference type="ARBA" id="ARBA00022723"/>
    </source>
</evidence>
<keyword evidence="6" id="KW-0539">Nucleus</keyword>
<proteinExistence type="predicted"/>
<reference evidence="10" key="2">
    <citation type="submission" date="2016-06" db="EMBL/GenBank/DDBJ databases">
        <title>The genome of a short-lived fish provides insights into sex chromosome evolution and the genetic control of aging.</title>
        <authorList>
            <person name="Reichwald K."/>
            <person name="Felder M."/>
            <person name="Petzold A."/>
            <person name="Koch P."/>
            <person name="Groth M."/>
            <person name="Platzer M."/>
        </authorList>
    </citation>
    <scope>NUCLEOTIDE SEQUENCE</scope>
    <source>
        <tissue evidence="10">Brain</tissue>
    </source>
</reference>
<keyword evidence="3" id="KW-0677">Repeat</keyword>
<feature type="non-terminal residue" evidence="10">
    <location>
        <position position="1"/>
    </location>
</feature>
<reference evidence="10" key="1">
    <citation type="submission" date="2016-05" db="EMBL/GenBank/DDBJ databases">
        <authorList>
            <person name="Lavstsen T."/>
            <person name="Jespersen J.S."/>
        </authorList>
    </citation>
    <scope>NUCLEOTIDE SEQUENCE</scope>
    <source>
        <tissue evidence="10">Brain</tissue>
    </source>
</reference>
<evidence type="ECO:0000256" key="3">
    <source>
        <dbReference type="ARBA" id="ARBA00022737"/>
    </source>
</evidence>
<dbReference type="Gene3D" id="3.30.160.60">
    <property type="entry name" value="Classic Zinc Finger"/>
    <property type="match status" value="1"/>
</dbReference>
<feature type="region of interest" description="Disordered" evidence="8">
    <location>
        <begin position="1"/>
        <end position="36"/>
    </location>
</feature>
<evidence type="ECO:0000256" key="7">
    <source>
        <dbReference type="PROSITE-ProRule" id="PRU00042"/>
    </source>
</evidence>
<dbReference type="FunFam" id="3.30.160.60:FF:001498">
    <property type="entry name" value="Zinc finger protein 404"/>
    <property type="match status" value="1"/>
</dbReference>
<evidence type="ECO:0000256" key="4">
    <source>
        <dbReference type="ARBA" id="ARBA00022771"/>
    </source>
</evidence>
<sequence length="72" mass="8426">SITNRKMSWVEETQTSRQEEKFVKGSSVSSLDQPAEKTKERYCCDHCDKSFYLPSKLKRHQRVHPGEKPITL</sequence>
<dbReference type="GO" id="GO:0008270">
    <property type="term" value="F:zinc ion binding"/>
    <property type="evidence" value="ECO:0007669"/>
    <property type="project" value="UniProtKB-KW"/>
</dbReference>
<dbReference type="InterPro" id="IPR036236">
    <property type="entry name" value="Znf_C2H2_sf"/>
</dbReference>
<evidence type="ECO:0000256" key="6">
    <source>
        <dbReference type="ARBA" id="ARBA00023242"/>
    </source>
</evidence>
<dbReference type="GO" id="GO:0005634">
    <property type="term" value="C:nucleus"/>
    <property type="evidence" value="ECO:0007669"/>
    <property type="project" value="UniProtKB-SubCell"/>
</dbReference>
<evidence type="ECO:0000256" key="1">
    <source>
        <dbReference type="ARBA" id="ARBA00004123"/>
    </source>
</evidence>
<evidence type="ECO:0000259" key="9">
    <source>
        <dbReference type="PROSITE" id="PS50157"/>
    </source>
</evidence>
<name>A0A1A8Q4J8_9TELE</name>